<name>A0A2T7NFJ2_POMCA</name>
<accession>A0A2T7NFJ2</accession>
<evidence type="ECO:0000313" key="4">
    <source>
        <dbReference type="Proteomes" id="UP000245119"/>
    </source>
</evidence>
<dbReference type="PANTHER" id="PTHR23279:SF36">
    <property type="entry name" value="DEFECTIVE PROBOSCIS EXTENSION RESPONSE 9, ISOFORM A"/>
    <property type="match status" value="1"/>
</dbReference>
<gene>
    <name evidence="3" type="ORF">C0Q70_20420</name>
</gene>
<dbReference type="GO" id="GO:0050808">
    <property type="term" value="P:synapse organization"/>
    <property type="evidence" value="ECO:0007669"/>
    <property type="project" value="TreeGrafter"/>
</dbReference>
<dbReference type="Pfam" id="PF07686">
    <property type="entry name" value="V-set"/>
    <property type="match status" value="1"/>
</dbReference>
<feature type="compositionally biased region" description="Basic and acidic residues" evidence="1">
    <location>
        <begin position="368"/>
        <end position="379"/>
    </location>
</feature>
<dbReference type="PROSITE" id="PS50835">
    <property type="entry name" value="IG_LIKE"/>
    <property type="match status" value="2"/>
</dbReference>
<evidence type="ECO:0000259" key="2">
    <source>
        <dbReference type="PROSITE" id="PS50835"/>
    </source>
</evidence>
<protein>
    <recommendedName>
        <fullName evidence="2">Ig-like domain-containing protein</fullName>
    </recommendedName>
</protein>
<dbReference type="SMART" id="SM00409">
    <property type="entry name" value="IG"/>
    <property type="match status" value="2"/>
</dbReference>
<dbReference type="STRING" id="400727.A0A2T7NFJ2"/>
<dbReference type="InterPro" id="IPR036179">
    <property type="entry name" value="Ig-like_dom_sf"/>
</dbReference>
<proteinExistence type="predicted"/>
<dbReference type="SUPFAM" id="SSF48726">
    <property type="entry name" value="Immunoglobulin"/>
    <property type="match status" value="2"/>
</dbReference>
<evidence type="ECO:0000256" key="1">
    <source>
        <dbReference type="SAM" id="MobiDB-lite"/>
    </source>
</evidence>
<feature type="domain" description="Ig-like" evidence="2">
    <location>
        <begin position="36"/>
        <end position="136"/>
    </location>
</feature>
<sequence length="379" mass="42696">MESRSARLSIPEYHPHLNESSPIMMSAARPLRYTLPTFLDTPTNITAYRGTDVLLPCAVHNLGPKSVVWKKFNQVHPITIGEYVYDPDSSYAVDRPEKHESAEWNLRINDVQAKHAGTYECQITTKEDFTRNVTLTVIDDGSKQYPEDTGIRLDGSQFVEKGMAIVLNCTATAIDYRPKGVDWFKDGNKLKSDSHTLITEYQSSENNILHSTLEILRSNMTDAGMYVCRSSKFHVASRKVIVLNTESSNKRRESEAVSETMEEKVAPNLYGSASSHRGMAATSRIYVWKQQVRVHSLQYRFLCDVTAKTLALGPFLTQSCGMDDFLKANDSPEEHPRRQDLATLVLGPQHRSATSGVSQSPSNPYQRCRVEDAARMRSR</sequence>
<dbReference type="SMART" id="SM00408">
    <property type="entry name" value="IGc2"/>
    <property type="match status" value="2"/>
</dbReference>
<feature type="region of interest" description="Disordered" evidence="1">
    <location>
        <begin position="348"/>
        <end position="379"/>
    </location>
</feature>
<evidence type="ECO:0000313" key="3">
    <source>
        <dbReference type="EMBL" id="PVD19926.1"/>
    </source>
</evidence>
<dbReference type="AlphaFoldDB" id="A0A2T7NFJ2"/>
<dbReference type="InterPro" id="IPR003599">
    <property type="entry name" value="Ig_sub"/>
</dbReference>
<dbReference type="Pfam" id="PF13927">
    <property type="entry name" value="Ig_3"/>
    <property type="match status" value="1"/>
</dbReference>
<dbReference type="GO" id="GO:0032589">
    <property type="term" value="C:neuron projection membrane"/>
    <property type="evidence" value="ECO:0007669"/>
    <property type="project" value="TreeGrafter"/>
</dbReference>
<dbReference type="InterPro" id="IPR037448">
    <property type="entry name" value="Zig-8"/>
</dbReference>
<dbReference type="InterPro" id="IPR013106">
    <property type="entry name" value="Ig_V-set"/>
</dbReference>
<dbReference type="Gene3D" id="2.60.40.10">
    <property type="entry name" value="Immunoglobulins"/>
    <property type="match status" value="2"/>
</dbReference>
<feature type="compositionally biased region" description="Polar residues" evidence="1">
    <location>
        <begin position="351"/>
        <end position="365"/>
    </location>
</feature>
<dbReference type="EMBL" id="PZQS01000013">
    <property type="protein sequence ID" value="PVD19926.1"/>
    <property type="molecule type" value="Genomic_DNA"/>
</dbReference>
<dbReference type="CDD" id="cd00096">
    <property type="entry name" value="Ig"/>
    <property type="match status" value="1"/>
</dbReference>
<reference evidence="3 4" key="1">
    <citation type="submission" date="2018-04" db="EMBL/GenBank/DDBJ databases">
        <title>The genome of golden apple snail Pomacea canaliculata provides insight into stress tolerance and invasive adaptation.</title>
        <authorList>
            <person name="Liu C."/>
            <person name="Liu B."/>
            <person name="Ren Y."/>
            <person name="Zhang Y."/>
            <person name="Wang H."/>
            <person name="Li S."/>
            <person name="Jiang F."/>
            <person name="Yin L."/>
            <person name="Zhang G."/>
            <person name="Qian W."/>
            <person name="Fan W."/>
        </authorList>
    </citation>
    <scope>NUCLEOTIDE SEQUENCE [LARGE SCALE GENOMIC DNA]</scope>
    <source>
        <strain evidence="3">SZHN2017</strain>
        <tissue evidence="3">Muscle</tissue>
    </source>
</reference>
<dbReference type="PANTHER" id="PTHR23279">
    <property type="entry name" value="DEFECTIVE PROBOSCIS EXTENSION RESPONSE DPR -RELATED"/>
    <property type="match status" value="1"/>
</dbReference>
<dbReference type="InterPro" id="IPR007110">
    <property type="entry name" value="Ig-like_dom"/>
</dbReference>
<dbReference type="InterPro" id="IPR013783">
    <property type="entry name" value="Ig-like_fold"/>
</dbReference>
<dbReference type="InterPro" id="IPR003598">
    <property type="entry name" value="Ig_sub2"/>
</dbReference>
<dbReference type="OrthoDB" id="6377396at2759"/>
<organism evidence="3 4">
    <name type="scientific">Pomacea canaliculata</name>
    <name type="common">Golden apple snail</name>
    <dbReference type="NCBI Taxonomy" id="400727"/>
    <lineage>
        <taxon>Eukaryota</taxon>
        <taxon>Metazoa</taxon>
        <taxon>Spiralia</taxon>
        <taxon>Lophotrochozoa</taxon>
        <taxon>Mollusca</taxon>
        <taxon>Gastropoda</taxon>
        <taxon>Caenogastropoda</taxon>
        <taxon>Architaenioglossa</taxon>
        <taxon>Ampullarioidea</taxon>
        <taxon>Ampullariidae</taxon>
        <taxon>Pomacea</taxon>
    </lineage>
</organism>
<dbReference type="Proteomes" id="UP000245119">
    <property type="component" value="Linkage Group LG13"/>
</dbReference>
<comment type="caution">
    <text evidence="3">The sequence shown here is derived from an EMBL/GenBank/DDBJ whole genome shotgun (WGS) entry which is preliminary data.</text>
</comment>
<keyword evidence="4" id="KW-1185">Reference proteome</keyword>
<feature type="domain" description="Ig-like" evidence="2">
    <location>
        <begin position="146"/>
        <end position="258"/>
    </location>
</feature>